<reference evidence="14 15" key="1">
    <citation type="submission" date="2016-09" db="EMBL/GenBank/DDBJ databases">
        <title>The draft genome of Dichanthelium oligosanthes: A C3 panicoid grass species.</title>
        <authorList>
            <person name="Studer A.J."/>
            <person name="Schnable J.C."/>
            <person name="Brutnell T.P."/>
        </authorList>
    </citation>
    <scope>NUCLEOTIDE SEQUENCE [LARGE SCALE GENOMIC DNA]</scope>
    <source>
        <strain evidence="15">cv. Kellogg 1175</strain>
        <tissue evidence="14">Leaf</tissue>
    </source>
</reference>
<feature type="domain" description="V-ATPase proteolipid subunit C-like" evidence="11">
    <location>
        <begin position="17"/>
        <end position="76"/>
    </location>
</feature>
<evidence type="ECO:0000256" key="5">
    <source>
        <dbReference type="ARBA" id="ARBA00022692"/>
    </source>
</evidence>
<dbReference type="InterPro" id="IPR022059">
    <property type="entry name" value="DUF3615"/>
</dbReference>
<evidence type="ECO:0000256" key="3">
    <source>
        <dbReference type="ARBA" id="ARBA00022448"/>
    </source>
</evidence>
<evidence type="ECO:0000259" key="12">
    <source>
        <dbReference type="Pfam" id="PF12274"/>
    </source>
</evidence>
<proteinExistence type="inferred from homology"/>
<feature type="transmembrane region" description="Helical" evidence="9">
    <location>
        <begin position="92"/>
        <end position="116"/>
    </location>
</feature>
<feature type="domain" description="PIR2-like helical" evidence="13">
    <location>
        <begin position="180"/>
        <end position="239"/>
    </location>
</feature>
<comment type="caution">
    <text evidence="14">The sequence shown here is derived from an EMBL/GenBank/DDBJ whole genome shotgun (WGS) entry which is preliminary data.</text>
</comment>
<feature type="region of interest" description="Disordered" evidence="10">
    <location>
        <begin position="133"/>
        <end position="168"/>
    </location>
</feature>
<dbReference type="InterPro" id="IPR011555">
    <property type="entry name" value="ATPase_proteolipid_su_C_euk"/>
</dbReference>
<comment type="subcellular location">
    <subcellularLocation>
        <location evidence="1 9">Vacuole membrane</location>
        <topology evidence="1 9">Multi-pass membrane protein</topology>
    </subcellularLocation>
</comment>
<evidence type="ECO:0000256" key="2">
    <source>
        <dbReference type="ARBA" id="ARBA00007296"/>
    </source>
</evidence>
<dbReference type="NCBIfam" id="TIGR01100">
    <property type="entry name" value="V_ATP_synt_C"/>
    <property type="match status" value="1"/>
</dbReference>
<keyword evidence="9" id="KW-0375">Hydrogen ion transport</keyword>
<gene>
    <name evidence="14" type="ORF">BAE44_0009895</name>
</gene>
<sequence>MSSTFNGDELAPLFGFIGAASALVFSCMGAAYGTAKSGVGVAHMGVMRPELVMKSIVPVVMAGVLGIYGLIVAVIISTGISPVSKPYYLFDGFVHLAAGLSCGLPCLASGMAIGIVGDAGSVGVRFLIPSTPPCSTSTPPTSGPPSHAACTRRRPLLRPTPPRAQHHRQLRLVRRRLPPPPRGHRVEVDVISTQATDRAARRSLDGLVACLLHVCPFLSPAGALWQLSRSRADLRVAVASARSDSVRCTKPSILHAAEPELVDAAFQVAAEAARHPNPTAFAFFASSVLPVVERDVSCLLVSKSFLSSLDIDRLSGALLPNPLPDELSSCQSPPDPSPTIRQAISDRKGGVTKWYKCLLEIADVALCKFSRQTGLHYELHTIHGDSLLDDGDFHQHFHINLMGQPKEDTGSSSGAGPGYRLFFFAEAPRPPRQDFWEEDITICCLVDPSPGITAMLA</sequence>
<protein>
    <recommendedName>
        <fullName evidence="9">V-type proton ATPase proteolipid subunit</fullName>
    </recommendedName>
</protein>
<dbReference type="Pfam" id="PF00137">
    <property type="entry name" value="ATP-synt_C"/>
    <property type="match status" value="1"/>
</dbReference>
<keyword evidence="5 9" id="KW-0812">Transmembrane</keyword>
<dbReference type="GO" id="GO:0033179">
    <property type="term" value="C:proton-transporting V-type ATPase, V0 domain"/>
    <property type="evidence" value="ECO:0007669"/>
    <property type="project" value="InterPro"/>
</dbReference>
<dbReference type="GO" id="GO:0005774">
    <property type="term" value="C:vacuolar membrane"/>
    <property type="evidence" value="ECO:0007669"/>
    <property type="project" value="UniProtKB-SubCell"/>
</dbReference>
<dbReference type="Pfam" id="PF20235">
    <property type="entry name" value="PIR2-like_helical"/>
    <property type="match status" value="1"/>
</dbReference>
<dbReference type="PANTHER" id="PTHR33120">
    <property type="entry name" value="EXPRESSED PROTEIN-RELATED"/>
    <property type="match status" value="1"/>
</dbReference>
<accession>A0A1E5VVD5</accession>
<dbReference type="OrthoDB" id="686981at2759"/>
<dbReference type="Gene3D" id="1.20.120.610">
    <property type="entry name" value="lithium bound rotor ring of v- atpase"/>
    <property type="match status" value="1"/>
</dbReference>
<evidence type="ECO:0000256" key="1">
    <source>
        <dbReference type="ARBA" id="ARBA00004128"/>
    </source>
</evidence>
<dbReference type="InterPro" id="IPR035921">
    <property type="entry name" value="F/V-ATP_Csub_sf"/>
</dbReference>
<organism evidence="14 15">
    <name type="scientific">Dichanthelium oligosanthes</name>
    <dbReference type="NCBI Taxonomy" id="888268"/>
    <lineage>
        <taxon>Eukaryota</taxon>
        <taxon>Viridiplantae</taxon>
        <taxon>Streptophyta</taxon>
        <taxon>Embryophyta</taxon>
        <taxon>Tracheophyta</taxon>
        <taxon>Spermatophyta</taxon>
        <taxon>Magnoliopsida</taxon>
        <taxon>Liliopsida</taxon>
        <taxon>Poales</taxon>
        <taxon>Poaceae</taxon>
        <taxon>PACMAD clade</taxon>
        <taxon>Panicoideae</taxon>
        <taxon>Panicodae</taxon>
        <taxon>Paniceae</taxon>
        <taxon>Dichantheliinae</taxon>
        <taxon>Dichanthelium</taxon>
    </lineage>
</organism>
<keyword evidence="3 9" id="KW-0813">Transport</keyword>
<dbReference type="InterPro" id="IPR000245">
    <property type="entry name" value="ATPase_proteolipid_csu"/>
</dbReference>
<keyword evidence="7 9" id="KW-0406">Ion transport</keyword>
<dbReference type="AlphaFoldDB" id="A0A1E5VVD5"/>
<dbReference type="CDD" id="cd18175">
    <property type="entry name" value="ATP-synt_Vo_c_ATP6C_rpt1"/>
    <property type="match status" value="1"/>
</dbReference>
<keyword evidence="4 9" id="KW-0926">Vacuole</keyword>
<evidence type="ECO:0000256" key="4">
    <source>
        <dbReference type="ARBA" id="ARBA00022554"/>
    </source>
</evidence>
<dbReference type="InterPro" id="IPR002379">
    <property type="entry name" value="ATPase_proteolipid_c-like_dom"/>
</dbReference>
<dbReference type="EMBL" id="LWDX02028531">
    <property type="protein sequence ID" value="OEL29086.1"/>
    <property type="molecule type" value="Genomic_DNA"/>
</dbReference>
<evidence type="ECO:0000256" key="7">
    <source>
        <dbReference type="ARBA" id="ARBA00023065"/>
    </source>
</evidence>
<dbReference type="STRING" id="888268.A0A1E5VVD5"/>
<dbReference type="FunFam" id="1.20.120.610:FF:000007">
    <property type="entry name" value="V-type proton ATPase proteolipid subunit"/>
    <property type="match status" value="1"/>
</dbReference>
<evidence type="ECO:0000313" key="14">
    <source>
        <dbReference type="EMBL" id="OEL29086.1"/>
    </source>
</evidence>
<evidence type="ECO:0000313" key="15">
    <source>
        <dbReference type="Proteomes" id="UP000095767"/>
    </source>
</evidence>
<feature type="compositionally biased region" description="Low complexity" evidence="10">
    <location>
        <begin position="133"/>
        <end position="146"/>
    </location>
</feature>
<dbReference type="SUPFAM" id="SSF81333">
    <property type="entry name" value="F1F0 ATP synthase subunit C"/>
    <property type="match status" value="2"/>
</dbReference>
<dbReference type="InterPro" id="IPR046527">
    <property type="entry name" value="PIR2-like_helical"/>
</dbReference>
<name>A0A1E5VVD5_9POAL</name>
<dbReference type="Proteomes" id="UP000095767">
    <property type="component" value="Unassembled WGS sequence"/>
</dbReference>
<evidence type="ECO:0000259" key="13">
    <source>
        <dbReference type="Pfam" id="PF20235"/>
    </source>
</evidence>
<keyword evidence="6 9" id="KW-1133">Transmembrane helix</keyword>
<dbReference type="GO" id="GO:0046961">
    <property type="term" value="F:proton-transporting ATPase activity, rotational mechanism"/>
    <property type="evidence" value="ECO:0007669"/>
    <property type="project" value="InterPro"/>
</dbReference>
<evidence type="ECO:0000256" key="8">
    <source>
        <dbReference type="ARBA" id="ARBA00023136"/>
    </source>
</evidence>
<keyword evidence="15" id="KW-1185">Reference proteome</keyword>
<dbReference type="Pfam" id="PF12274">
    <property type="entry name" value="DUF3615"/>
    <property type="match status" value="1"/>
</dbReference>
<feature type="transmembrane region" description="Helical" evidence="9">
    <location>
        <begin position="56"/>
        <end position="80"/>
    </location>
</feature>
<dbReference type="PANTHER" id="PTHR33120:SF51">
    <property type="entry name" value="PIR2-LIKE HELICAL DOMAIN-CONTAINING PROTEIN"/>
    <property type="match status" value="1"/>
</dbReference>
<evidence type="ECO:0000256" key="10">
    <source>
        <dbReference type="SAM" id="MobiDB-lite"/>
    </source>
</evidence>
<feature type="transmembrane region" description="Helical" evidence="9">
    <location>
        <begin position="12"/>
        <end position="35"/>
    </location>
</feature>
<feature type="domain" description="DUF3615" evidence="12">
    <location>
        <begin position="363"/>
        <end position="450"/>
    </location>
</feature>
<evidence type="ECO:0000259" key="11">
    <source>
        <dbReference type="Pfam" id="PF00137"/>
    </source>
</evidence>
<comment type="similarity">
    <text evidence="2 9">Belongs to the V-ATPase proteolipid subunit family.</text>
</comment>
<evidence type="ECO:0000256" key="9">
    <source>
        <dbReference type="RuleBase" id="RU363060"/>
    </source>
</evidence>
<evidence type="ECO:0000256" key="6">
    <source>
        <dbReference type="ARBA" id="ARBA00022989"/>
    </source>
</evidence>
<dbReference type="PRINTS" id="PR00122">
    <property type="entry name" value="VACATPASE"/>
</dbReference>
<comment type="subunit">
    <text evidence="9">V-ATPase is a heteromultimeric enzyme composed of a peripheral catalytic V1 complex attached to an integral membrane V0 proton pore complex.</text>
</comment>
<keyword evidence="8 9" id="KW-0472">Membrane</keyword>
<comment type="function">
    <text evidence="9">Proton-conducting pore forming subunit of the membrane integral V0 complex of vacuolar ATPase. V-ATPase is responsible for acidifying a variety of intracellular compartments in eukaryotic cells.</text>
</comment>